<keyword evidence="8" id="KW-1185">Reference proteome</keyword>
<feature type="transmembrane region" description="Helical" evidence="6">
    <location>
        <begin position="367"/>
        <end position="384"/>
    </location>
</feature>
<dbReference type="PANTHER" id="PTHR30250">
    <property type="entry name" value="PST FAMILY PREDICTED COLANIC ACID TRANSPORTER"/>
    <property type="match status" value="1"/>
</dbReference>
<keyword evidence="3 6" id="KW-0812">Transmembrane</keyword>
<feature type="transmembrane region" description="Helical" evidence="6">
    <location>
        <begin position="390"/>
        <end position="408"/>
    </location>
</feature>
<dbReference type="RefSeq" id="WP_265143031.1">
    <property type="nucleotide sequence ID" value="NZ_JAPCHZ010000001.1"/>
</dbReference>
<feature type="transmembrane region" description="Helical" evidence="6">
    <location>
        <begin position="36"/>
        <end position="55"/>
    </location>
</feature>
<feature type="transmembrane region" description="Helical" evidence="6">
    <location>
        <begin position="444"/>
        <end position="463"/>
    </location>
</feature>
<reference evidence="7 8" key="1">
    <citation type="submission" date="2022-10" db="EMBL/GenBank/DDBJ databases">
        <title>Kaistella sp. BT-6-1-3.</title>
        <authorList>
            <person name="Ai J."/>
            <person name="Deng Z."/>
        </authorList>
    </citation>
    <scope>NUCLEOTIDE SEQUENCE [LARGE SCALE GENOMIC DNA]</scope>
    <source>
        <strain evidence="7 8">BT6-1-3</strain>
    </source>
</reference>
<keyword evidence="2" id="KW-1003">Cell membrane</keyword>
<evidence type="ECO:0000256" key="2">
    <source>
        <dbReference type="ARBA" id="ARBA00022475"/>
    </source>
</evidence>
<evidence type="ECO:0000256" key="1">
    <source>
        <dbReference type="ARBA" id="ARBA00004651"/>
    </source>
</evidence>
<comment type="subcellular location">
    <subcellularLocation>
        <location evidence="1">Cell membrane</location>
        <topology evidence="1">Multi-pass membrane protein</topology>
    </subcellularLocation>
</comment>
<proteinExistence type="predicted"/>
<feature type="transmembrane region" description="Helical" evidence="6">
    <location>
        <begin position="85"/>
        <end position="109"/>
    </location>
</feature>
<dbReference type="InterPro" id="IPR050833">
    <property type="entry name" value="Poly_Biosynth_Transport"/>
</dbReference>
<evidence type="ECO:0000313" key="8">
    <source>
        <dbReference type="Proteomes" id="UP001209107"/>
    </source>
</evidence>
<feature type="transmembrane region" description="Helical" evidence="6">
    <location>
        <begin position="115"/>
        <end position="138"/>
    </location>
</feature>
<feature type="transmembrane region" description="Helical" evidence="6">
    <location>
        <begin position="252"/>
        <end position="275"/>
    </location>
</feature>
<feature type="transmembrane region" description="Helical" evidence="6">
    <location>
        <begin position="420"/>
        <end position="438"/>
    </location>
</feature>
<organism evidence="7 8">
    <name type="scientific">Kaistella yananensis</name>
    <dbReference type="NCBI Taxonomy" id="2989820"/>
    <lineage>
        <taxon>Bacteria</taxon>
        <taxon>Pseudomonadati</taxon>
        <taxon>Bacteroidota</taxon>
        <taxon>Flavobacteriia</taxon>
        <taxon>Flavobacteriales</taxon>
        <taxon>Weeksellaceae</taxon>
        <taxon>Chryseobacterium group</taxon>
        <taxon>Kaistella</taxon>
    </lineage>
</organism>
<feature type="transmembrane region" description="Helical" evidence="6">
    <location>
        <begin position="174"/>
        <end position="193"/>
    </location>
</feature>
<evidence type="ECO:0000256" key="3">
    <source>
        <dbReference type="ARBA" id="ARBA00022692"/>
    </source>
</evidence>
<feature type="transmembrane region" description="Helical" evidence="6">
    <location>
        <begin position="296"/>
        <end position="321"/>
    </location>
</feature>
<dbReference type="PANTHER" id="PTHR30250:SF11">
    <property type="entry name" value="O-ANTIGEN TRANSPORTER-RELATED"/>
    <property type="match status" value="1"/>
</dbReference>
<name>A0ABT3JJ19_9FLAO</name>
<gene>
    <name evidence="7" type="ORF">OK344_01005</name>
</gene>
<accession>A0ABT3JJ19</accession>
<feature type="transmembrane region" description="Helical" evidence="6">
    <location>
        <begin position="150"/>
        <end position="168"/>
    </location>
</feature>
<evidence type="ECO:0000256" key="5">
    <source>
        <dbReference type="ARBA" id="ARBA00023136"/>
    </source>
</evidence>
<feature type="transmembrane region" description="Helical" evidence="6">
    <location>
        <begin position="214"/>
        <end position="240"/>
    </location>
</feature>
<keyword evidence="5 6" id="KW-0472">Membrane</keyword>
<evidence type="ECO:0000256" key="4">
    <source>
        <dbReference type="ARBA" id="ARBA00022989"/>
    </source>
</evidence>
<feature type="transmembrane region" description="Helical" evidence="6">
    <location>
        <begin position="333"/>
        <end position="355"/>
    </location>
</feature>
<protein>
    <submittedName>
        <fullName evidence="7">Oligosaccharide flippase family protein</fullName>
    </submittedName>
</protein>
<dbReference type="Pfam" id="PF13440">
    <property type="entry name" value="Polysacc_synt_3"/>
    <property type="match status" value="1"/>
</dbReference>
<feature type="transmembrane region" description="Helical" evidence="6">
    <location>
        <begin position="12"/>
        <end position="30"/>
    </location>
</feature>
<evidence type="ECO:0000313" key="7">
    <source>
        <dbReference type="EMBL" id="MCW4450783.1"/>
    </source>
</evidence>
<sequence length="482" mass="53277">MKATSIFGGVQVFNILITIIRSKLVAILLGPAGMGIAGLFTTTLGLMSSITNLGLARSAVRDVSAANATNDEDKISETVSVFRKLVWLTGGIGLIATLVLSPLLSLLTFGNYDYTFSFVFLSSTLLIGQLTVGQSVLLQGLRKITWLAKAGIYSAVIGLITSIPLYYLYGIKGIVPAILVSSVSVFFIQHYFAKRINIRTQPLTFKQAFQKGNGMIKLGIVLGLNGLISTGASYLIRIFISHSGSLEDVGLYTAGFAIINTYVGMVFSAMITDYYPRLAAVQQDNTKFNTMMNQQIEVALYIVSPLICAFLIFVNWIIILIYSSKFLAIVEMIQWGILAIFFKTLGWAIGVLVAAKGHSKHYFWNELTANIYLLIFNILGYYFFGLKGLGISFLVGYFIYFLQIYFFTKIKYGFNLEQGVAKQFVLFLAIGILCFSIVQNLKELPAYLLGGTMVIMVSAFSFYQLNKKTDMIKGLKNKIRKS</sequence>
<keyword evidence="4 6" id="KW-1133">Transmembrane helix</keyword>
<dbReference type="Proteomes" id="UP001209107">
    <property type="component" value="Unassembled WGS sequence"/>
</dbReference>
<evidence type="ECO:0000256" key="6">
    <source>
        <dbReference type="SAM" id="Phobius"/>
    </source>
</evidence>
<dbReference type="EMBL" id="JAPCHZ010000001">
    <property type="protein sequence ID" value="MCW4450783.1"/>
    <property type="molecule type" value="Genomic_DNA"/>
</dbReference>
<comment type="caution">
    <text evidence="7">The sequence shown here is derived from an EMBL/GenBank/DDBJ whole genome shotgun (WGS) entry which is preliminary data.</text>
</comment>